<evidence type="ECO:0000256" key="15">
    <source>
        <dbReference type="HAMAP-Rule" id="MF_00605"/>
    </source>
</evidence>
<dbReference type="NCBIfam" id="NF000648">
    <property type="entry name" value="PRK00026.1"/>
    <property type="match status" value="1"/>
</dbReference>
<evidence type="ECO:0000256" key="4">
    <source>
        <dbReference type="ARBA" id="ARBA00011738"/>
    </source>
</evidence>
<evidence type="ECO:0000256" key="13">
    <source>
        <dbReference type="ARBA" id="ARBA00033392"/>
    </source>
</evidence>
<evidence type="ECO:0000256" key="9">
    <source>
        <dbReference type="ARBA" id="ARBA00022679"/>
    </source>
</evidence>
<dbReference type="RefSeq" id="WP_211421914.1">
    <property type="nucleotide sequence ID" value="NZ_CP072642.1"/>
</dbReference>
<dbReference type="GO" id="GO:0032259">
    <property type="term" value="P:methylation"/>
    <property type="evidence" value="ECO:0007669"/>
    <property type="project" value="UniProtKB-KW"/>
</dbReference>
<dbReference type="PIRSF" id="PIRSF000386">
    <property type="entry name" value="tRNA_mtase"/>
    <property type="match status" value="1"/>
</dbReference>
<proteinExistence type="inferred from homology"/>
<keyword evidence="9 15" id="KW-0808">Transferase</keyword>
<keyword evidence="8 15" id="KW-0489">Methyltransferase</keyword>
<evidence type="ECO:0000313" key="18">
    <source>
        <dbReference type="EMBL" id="QUV93543.1"/>
    </source>
</evidence>
<dbReference type="PANTHER" id="PTHR46417">
    <property type="entry name" value="TRNA (GUANINE-N(1)-)-METHYLTRANSFERASE"/>
    <property type="match status" value="1"/>
</dbReference>
<evidence type="ECO:0000256" key="16">
    <source>
        <dbReference type="RuleBase" id="RU003464"/>
    </source>
</evidence>
<feature type="binding site" evidence="15">
    <location>
        <position position="112"/>
    </location>
    <ligand>
        <name>S-adenosyl-L-methionine</name>
        <dbReference type="ChEBI" id="CHEBI:59789"/>
    </ligand>
</feature>
<evidence type="ECO:0000256" key="14">
    <source>
        <dbReference type="ARBA" id="ARBA00047783"/>
    </source>
</evidence>
<dbReference type="EC" id="2.1.1.228" evidence="5 15"/>
<evidence type="ECO:0000256" key="5">
    <source>
        <dbReference type="ARBA" id="ARBA00012807"/>
    </source>
</evidence>
<dbReference type="CDD" id="cd18080">
    <property type="entry name" value="TrmD-like"/>
    <property type="match status" value="1"/>
</dbReference>
<reference evidence="18 19" key="1">
    <citation type="submission" date="2021-03" db="EMBL/GenBank/DDBJ databases">
        <title>Genomic and phenotypic characterization of Chloracidobacterium isolates provides evidence for multiple species.</title>
        <authorList>
            <person name="Saini M.K."/>
            <person name="Costas A.M.G."/>
            <person name="Tank M."/>
            <person name="Bryant D.A."/>
        </authorList>
    </citation>
    <scope>NUCLEOTIDE SEQUENCE [LARGE SCALE GENOMIC DNA]</scope>
    <source>
        <strain evidence="18 19">N</strain>
    </source>
</reference>
<dbReference type="InterPro" id="IPR016009">
    <property type="entry name" value="tRNA_MeTrfase_TRMD/TRM10"/>
</dbReference>
<dbReference type="InterPro" id="IPR002649">
    <property type="entry name" value="tRNA_m1G_MeTrfase_TrmD"/>
</dbReference>
<feature type="binding site" evidence="15">
    <location>
        <begin position="132"/>
        <end position="137"/>
    </location>
    <ligand>
        <name>S-adenosyl-L-methionine</name>
        <dbReference type="ChEBI" id="CHEBI:59789"/>
    </ligand>
</feature>
<dbReference type="Gene3D" id="3.40.1280.10">
    <property type="match status" value="1"/>
</dbReference>
<name>A0ABX8AZ84_9BACT</name>
<dbReference type="HAMAP" id="MF_00605">
    <property type="entry name" value="TrmD"/>
    <property type="match status" value="1"/>
</dbReference>
<dbReference type="EMBL" id="CP072642">
    <property type="protein sequence ID" value="QUV93543.1"/>
    <property type="molecule type" value="Genomic_DNA"/>
</dbReference>
<comment type="similarity">
    <text evidence="3 15 16">Belongs to the RNA methyltransferase TrmD family.</text>
</comment>
<dbReference type="GO" id="GO:0052906">
    <property type="term" value="F:tRNA (guanine(37)-N1)-methyltransferase activity"/>
    <property type="evidence" value="ECO:0007669"/>
    <property type="project" value="UniProtKB-EC"/>
</dbReference>
<comment type="subcellular location">
    <subcellularLocation>
        <location evidence="2 15 16">Cytoplasm</location>
    </subcellularLocation>
</comment>
<keyword evidence="11 15" id="KW-0819">tRNA processing</keyword>
<evidence type="ECO:0000259" key="17">
    <source>
        <dbReference type="Pfam" id="PF01746"/>
    </source>
</evidence>
<evidence type="ECO:0000256" key="7">
    <source>
        <dbReference type="ARBA" id="ARBA00022490"/>
    </source>
</evidence>
<evidence type="ECO:0000256" key="12">
    <source>
        <dbReference type="ARBA" id="ARBA00029736"/>
    </source>
</evidence>
<comment type="function">
    <text evidence="1 15 16">Specifically methylates guanosine-37 in various tRNAs.</text>
</comment>
<dbReference type="PANTHER" id="PTHR46417:SF1">
    <property type="entry name" value="TRNA (GUANINE-N(1)-)-METHYLTRANSFERASE"/>
    <property type="match status" value="1"/>
</dbReference>
<keyword evidence="10 15" id="KW-0949">S-adenosyl-L-methionine</keyword>
<comment type="subunit">
    <text evidence="4 15 16">Homodimer.</text>
</comment>
<dbReference type="NCBIfam" id="TIGR00088">
    <property type="entry name" value="trmD"/>
    <property type="match status" value="1"/>
</dbReference>
<accession>A0ABX8AZ84</accession>
<evidence type="ECO:0000256" key="1">
    <source>
        <dbReference type="ARBA" id="ARBA00002634"/>
    </source>
</evidence>
<evidence type="ECO:0000256" key="8">
    <source>
        <dbReference type="ARBA" id="ARBA00022603"/>
    </source>
</evidence>
<evidence type="ECO:0000256" key="6">
    <source>
        <dbReference type="ARBA" id="ARBA00014679"/>
    </source>
</evidence>
<keyword evidence="19" id="KW-1185">Reference proteome</keyword>
<dbReference type="Gene3D" id="1.10.1270.20">
    <property type="entry name" value="tRNA(m1g37)methyltransferase, domain 2"/>
    <property type="match status" value="1"/>
</dbReference>
<evidence type="ECO:0000256" key="2">
    <source>
        <dbReference type="ARBA" id="ARBA00004496"/>
    </source>
</evidence>
<feature type="domain" description="tRNA methyltransferase TRMD/TRM10-type" evidence="17">
    <location>
        <begin position="1"/>
        <end position="224"/>
    </location>
</feature>
<evidence type="ECO:0000256" key="11">
    <source>
        <dbReference type="ARBA" id="ARBA00022694"/>
    </source>
</evidence>
<keyword evidence="7 15" id="KW-0963">Cytoplasm</keyword>
<dbReference type="SUPFAM" id="SSF75217">
    <property type="entry name" value="alpha/beta knot"/>
    <property type="match status" value="1"/>
</dbReference>
<dbReference type="InterPro" id="IPR023148">
    <property type="entry name" value="tRNA_m1G_MeTrfase_C_sf"/>
</dbReference>
<organism evidence="18 19">
    <name type="scientific">Chloracidobacterium sp. N</name>
    <dbReference type="NCBI Taxonomy" id="2821540"/>
    <lineage>
        <taxon>Bacteria</taxon>
        <taxon>Pseudomonadati</taxon>
        <taxon>Acidobacteriota</taxon>
        <taxon>Terriglobia</taxon>
        <taxon>Terriglobales</taxon>
        <taxon>Acidobacteriaceae</taxon>
        <taxon>Chloracidobacterium</taxon>
        <taxon>Chloracidobacterium aggregatum</taxon>
    </lineage>
</organism>
<sequence length="257" mass="29134">MRFDVLTIFPAFFEGFLSYGIVRRACQRRQVEIGIHNLRDWTYDRHQVVDDRPYGGEDGMVLKPEPIFRAVEALTHRQSNPSVVLLTPQGRCFDQTVAQRLSRQSQVVLICGRYEGVDERVAEHVATEEISIGDYVLSGGEPAAMVVMDAVIRLLPDVLGNPTSAQKESFQTGRLDYPVYTRPPVYRGHAVPAELLTGNHAEIELWRRRAALRKTLRHRPDLLTDQTRLDEIDRRLLTELLHPSPPAGQPMTCHSSS</sequence>
<dbReference type="InterPro" id="IPR029028">
    <property type="entry name" value="Alpha/beta_knot_MTases"/>
</dbReference>
<evidence type="ECO:0000313" key="19">
    <source>
        <dbReference type="Proteomes" id="UP000677668"/>
    </source>
</evidence>
<evidence type="ECO:0000256" key="3">
    <source>
        <dbReference type="ARBA" id="ARBA00007630"/>
    </source>
</evidence>
<evidence type="ECO:0000256" key="10">
    <source>
        <dbReference type="ARBA" id="ARBA00022691"/>
    </source>
</evidence>
<protein>
    <recommendedName>
        <fullName evidence="6 15">tRNA (guanine-N(1)-)-methyltransferase</fullName>
        <ecNumber evidence="5 15">2.1.1.228</ecNumber>
    </recommendedName>
    <alternativeName>
        <fullName evidence="12 15">M1G-methyltransferase</fullName>
    </alternativeName>
    <alternativeName>
        <fullName evidence="13 15">tRNA [GM37] methyltransferase</fullName>
    </alternativeName>
</protein>
<comment type="catalytic activity">
    <reaction evidence="14 15 16">
        <text>guanosine(37) in tRNA + S-adenosyl-L-methionine = N(1)-methylguanosine(37) in tRNA + S-adenosyl-L-homocysteine + H(+)</text>
        <dbReference type="Rhea" id="RHEA:36899"/>
        <dbReference type="Rhea" id="RHEA-COMP:10145"/>
        <dbReference type="Rhea" id="RHEA-COMP:10147"/>
        <dbReference type="ChEBI" id="CHEBI:15378"/>
        <dbReference type="ChEBI" id="CHEBI:57856"/>
        <dbReference type="ChEBI" id="CHEBI:59789"/>
        <dbReference type="ChEBI" id="CHEBI:73542"/>
        <dbReference type="ChEBI" id="CHEBI:74269"/>
        <dbReference type="EC" id="2.1.1.228"/>
    </reaction>
</comment>
<gene>
    <name evidence="15 18" type="primary">trmD</name>
    <name evidence="18" type="ORF">J8C05_09205</name>
</gene>
<dbReference type="InterPro" id="IPR029026">
    <property type="entry name" value="tRNA_m1G_MTases_N"/>
</dbReference>
<dbReference type="Pfam" id="PF01746">
    <property type="entry name" value="tRNA_m1G_MT"/>
    <property type="match status" value="1"/>
</dbReference>
<dbReference type="Proteomes" id="UP000677668">
    <property type="component" value="Chromosome 1"/>
</dbReference>